<dbReference type="RefSeq" id="WP_116650321.1">
    <property type="nucleotide sequence ID" value="NZ_QUZK01000030.1"/>
</dbReference>
<comment type="caution">
    <text evidence="3">The sequence shown here is derived from an EMBL/GenBank/DDBJ whole genome shotgun (WGS) entry which is preliminary data.</text>
</comment>
<protein>
    <submittedName>
        <fullName evidence="3">DUF3365 domain-containing protein</fullName>
    </submittedName>
</protein>
<proteinExistence type="predicted"/>
<evidence type="ECO:0000313" key="3">
    <source>
        <dbReference type="EMBL" id="RFF30823.1"/>
    </source>
</evidence>
<evidence type="ECO:0000256" key="1">
    <source>
        <dbReference type="SAM" id="SignalP"/>
    </source>
</evidence>
<dbReference type="EMBL" id="QUZK01000030">
    <property type="protein sequence ID" value="RFF30823.1"/>
    <property type="molecule type" value="Genomic_DNA"/>
</dbReference>
<feature type="signal peptide" evidence="1">
    <location>
        <begin position="1"/>
        <end position="19"/>
    </location>
</feature>
<reference evidence="3 4" key="1">
    <citation type="submission" date="2018-08" db="EMBL/GenBank/DDBJ databases">
        <title>Wenzhouxiangella salilacus sp. nov., a novel bacterium isolated from a saline lake in Xinjiang Province, China.</title>
        <authorList>
            <person name="Han S."/>
        </authorList>
    </citation>
    <scope>NUCLEOTIDE SEQUENCE [LARGE SCALE GENOMIC DNA]</scope>
    <source>
        <strain evidence="3 4">XDB06</strain>
    </source>
</reference>
<sequence>MRRLALALVTALGASTASAEEPAPAWVDQARAGAGALGSQLQQALKSAIAEGGPVAGIEVCRIRAPEIASDVSGSRIDVGRTSLKVRNPDNAPDALETRILEDFERRLAGGENPGDIEAFVIRNDGERRYGHWMKAIPTQGLCTVCHGTDIPPEVAEAIDAAYPRDQARGFSVGELRGAFSVEVDLQAD</sequence>
<keyword evidence="1" id="KW-0732">Signal</keyword>
<dbReference type="Proteomes" id="UP000260351">
    <property type="component" value="Unassembled WGS sequence"/>
</dbReference>
<dbReference type="OrthoDB" id="9797588at2"/>
<accession>A0A3E1K9G6</accession>
<dbReference type="Pfam" id="PF11845">
    <property type="entry name" value="Tll0287-like"/>
    <property type="match status" value="1"/>
</dbReference>
<organism evidence="3 4">
    <name type="scientific">Wenzhouxiangella sediminis</name>
    <dbReference type="NCBI Taxonomy" id="1792836"/>
    <lineage>
        <taxon>Bacteria</taxon>
        <taxon>Pseudomonadati</taxon>
        <taxon>Pseudomonadota</taxon>
        <taxon>Gammaproteobacteria</taxon>
        <taxon>Chromatiales</taxon>
        <taxon>Wenzhouxiangellaceae</taxon>
        <taxon>Wenzhouxiangella</taxon>
    </lineage>
</organism>
<dbReference type="InterPro" id="IPR021796">
    <property type="entry name" value="Tll0287-like_dom"/>
</dbReference>
<keyword evidence="4" id="KW-1185">Reference proteome</keyword>
<dbReference type="AlphaFoldDB" id="A0A3E1K9G6"/>
<evidence type="ECO:0000259" key="2">
    <source>
        <dbReference type="Pfam" id="PF11845"/>
    </source>
</evidence>
<gene>
    <name evidence="3" type="ORF">DZC52_06500</name>
</gene>
<feature type="chain" id="PRO_5017644494" evidence="1">
    <location>
        <begin position="20"/>
        <end position="189"/>
    </location>
</feature>
<feature type="domain" description="Tll0287-like" evidence="2">
    <location>
        <begin position="49"/>
        <end position="184"/>
    </location>
</feature>
<name>A0A3E1K9G6_9GAMM</name>
<evidence type="ECO:0000313" key="4">
    <source>
        <dbReference type="Proteomes" id="UP000260351"/>
    </source>
</evidence>